<dbReference type="AlphaFoldDB" id="A0A200RDU8"/>
<sequence>MASTTTSYHLGTLIHGEVRSSSSSSHVVVGLCTRLPCRARAKHGYLFSSSSSTSAINQGLILHYSFGSSINLIKLQPGKRTTNMEVKAIENLPPGTPLPPSPPPAGGPSGWYNWLLWTLIPMLLPFFKNKWAPLLTIKKEVDTAIQAVECAAEVLEDVAEKVEKIADEVGDNLPEGSKLKEALCAVEHVAEEAVKGADLAEQFIKKAEEAEKKLEDFMDEQAAVDQEKKVVPQKS</sequence>
<keyword evidence="1" id="KW-0175">Coiled coil</keyword>
<proteinExistence type="predicted"/>
<dbReference type="EMBL" id="MVGT01000029">
    <property type="protein sequence ID" value="OVA20892.1"/>
    <property type="molecule type" value="Genomic_DNA"/>
</dbReference>
<gene>
    <name evidence="2" type="ORF">BVC80_8905g12</name>
</gene>
<dbReference type="OrthoDB" id="1927611at2759"/>
<comment type="caution">
    <text evidence="2">The sequence shown here is derived from an EMBL/GenBank/DDBJ whole genome shotgun (WGS) entry which is preliminary data.</text>
</comment>
<evidence type="ECO:0000313" key="3">
    <source>
        <dbReference type="Proteomes" id="UP000195402"/>
    </source>
</evidence>
<dbReference type="STRING" id="56857.A0A200RDU8"/>
<dbReference type="OMA" id="CRISIMN"/>
<dbReference type="Proteomes" id="UP000195402">
    <property type="component" value="Unassembled WGS sequence"/>
</dbReference>
<dbReference type="InParanoid" id="A0A200RDU8"/>
<feature type="coiled-coil region" evidence="1">
    <location>
        <begin position="200"/>
        <end position="227"/>
    </location>
</feature>
<accession>A0A200RDU8</accession>
<evidence type="ECO:0000256" key="1">
    <source>
        <dbReference type="SAM" id="Coils"/>
    </source>
</evidence>
<name>A0A200RDU8_MACCD</name>
<dbReference type="PANTHER" id="PTHR33735:SF10">
    <property type="entry name" value="EXPRESSED PROTEIN"/>
    <property type="match status" value="1"/>
</dbReference>
<dbReference type="PANTHER" id="PTHR33735">
    <property type="entry name" value="EXPRESSED PROTEIN"/>
    <property type="match status" value="1"/>
</dbReference>
<evidence type="ECO:0000313" key="2">
    <source>
        <dbReference type="EMBL" id="OVA20892.1"/>
    </source>
</evidence>
<keyword evidence="3" id="KW-1185">Reference proteome</keyword>
<organism evidence="2 3">
    <name type="scientific">Macleaya cordata</name>
    <name type="common">Five-seeded plume-poppy</name>
    <name type="synonym">Bocconia cordata</name>
    <dbReference type="NCBI Taxonomy" id="56857"/>
    <lineage>
        <taxon>Eukaryota</taxon>
        <taxon>Viridiplantae</taxon>
        <taxon>Streptophyta</taxon>
        <taxon>Embryophyta</taxon>
        <taxon>Tracheophyta</taxon>
        <taxon>Spermatophyta</taxon>
        <taxon>Magnoliopsida</taxon>
        <taxon>Ranunculales</taxon>
        <taxon>Papaveraceae</taxon>
        <taxon>Papaveroideae</taxon>
        <taxon>Macleaya</taxon>
    </lineage>
</organism>
<reference evidence="2 3" key="1">
    <citation type="journal article" date="2017" name="Mol. Plant">
        <title>The Genome of Medicinal Plant Macleaya cordata Provides New Insights into Benzylisoquinoline Alkaloids Metabolism.</title>
        <authorList>
            <person name="Liu X."/>
            <person name="Liu Y."/>
            <person name="Huang P."/>
            <person name="Ma Y."/>
            <person name="Qing Z."/>
            <person name="Tang Q."/>
            <person name="Cao H."/>
            <person name="Cheng P."/>
            <person name="Zheng Y."/>
            <person name="Yuan Z."/>
            <person name="Zhou Y."/>
            <person name="Liu J."/>
            <person name="Tang Z."/>
            <person name="Zhuo Y."/>
            <person name="Zhang Y."/>
            <person name="Yu L."/>
            <person name="Huang J."/>
            <person name="Yang P."/>
            <person name="Peng Q."/>
            <person name="Zhang J."/>
            <person name="Jiang W."/>
            <person name="Zhang Z."/>
            <person name="Lin K."/>
            <person name="Ro D.K."/>
            <person name="Chen X."/>
            <person name="Xiong X."/>
            <person name="Shang Y."/>
            <person name="Huang S."/>
            <person name="Zeng J."/>
        </authorList>
    </citation>
    <scope>NUCLEOTIDE SEQUENCE [LARGE SCALE GENOMIC DNA]</scope>
    <source>
        <strain evidence="3">cv. BLH2017</strain>
        <tissue evidence="2">Root</tissue>
    </source>
</reference>
<protein>
    <submittedName>
        <fullName evidence="2">Uncharacterized protein</fullName>
    </submittedName>
</protein>